<keyword evidence="5" id="KW-1185">Reference proteome</keyword>
<dbReference type="Pfam" id="PF25390">
    <property type="entry name" value="WD40_RLD"/>
    <property type="match status" value="1"/>
</dbReference>
<dbReference type="CDD" id="cd18498">
    <property type="entry name" value="BACK_RCBTB1_2"/>
    <property type="match status" value="1"/>
</dbReference>
<feature type="repeat" description="RCC1" evidence="2">
    <location>
        <begin position="256"/>
        <end position="314"/>
    </location>
</feature>
<dbReference type="PRINTS" id="PR00633">
    <property type="entry name" value="RCCNDNSATION"/>
</dbReference>
<feature type="domain" description="BTB" evidence="3">
    <location>
        <begin position="382"/>
        <end position="449"/>
    </location>
</feature>
<evidence type="ECO:0000313" key="5">
    <source>
        <dbReference type="Proteomes" id="UP001177670"/>
    </source>
</evidence>
<dbReference type="CDD" id="cd18298">
    <property type="entry name" value="BTB_POZ_RCBTB1_2"/>
    <property type="match status" value="1"/>
</dbReference>
<dbReference type="Gene3D" id="3.30.710.10">
    <property type="entry name" value="Potassium Channel Kv1.1, Chain A"/>
    <property type="match status" value="1"/>
</dbReference>
<evidence type="ECO:0000256" key="1">
    <source>
        <dbReference type="ARBA" id="ARBA00022737"/>
    </source>
</evidence>
<dbReference type="AlphaFoldDB" id="A0AA40KLD9"/>
<feature type="repeat" description="RCC1" evidence="2">
    <location>
        <begin position="98"/>
        <end position="150"/>
    </location>
</feature>
<comment type="caution">
    <text evidence="4">The sequence shown here is derived from an EMBL/GenBank/DDBJ whole genome shotgun (WGS) entry which is preliminary data.</text>
</comment>
<dbReference type="InterPro" id="IPR051625">
    <property type="entry name" value="Signaling_Regulatory_Domain"/>
</dbReference>
<dbReference type="PROSITE" id="PS00626">
    <property type="entry name" value="RCC1_2"/>
    <property type="match status" value="1"/>
</dbReference>
<dbReference type="InterPro" id="IPR009091">
    <property type="entry name" value="RCC1/BLIP-II"/>
</dbReference>
<dbReference type="SUPFAM" id="SSF54695">
    <property type="entry name" value="POZ domain"/>
    <property type="match status" value="1"/>
</dbReference>
<dbReference type="InterPro" id="IPR058923">
    <property type="entry name" value="RCC1-like_dom"/>
</dbReference>
<gene>
    <name evidence="4" type="ORF">K0M31_006070</name>
</gene>
<name>A0AA40KLD9_9HYME</name>
<evidence type="ECO:0000256" key="2">
    <source>
        <dbReference type="PROSITE-ProRule" id="PRU00235"/>
    </source>
</evidence>
<dbReference type="EMBL" id="JAHYIQ010000017">
    <property type="protein sequence ID" value="KAK1124705.1"/>
    <property type="molecule type" value="Genomic_DNA"/>
</dbReference>
<dbReference type="InterPro" id="IPR000210">
    <property type="entry name" value="BTB/POZ_dom"/>
</dbReference>
<dbReference type="PROSITE" id="PS50012">
    <property type="entry name" value="RCC1_3"/>
    <property type="match status" value="5"/>
</dbReference>
<evidence type="ECO:0000313" key="4">
    <source>
        <dbReference type="EMBL" id="KAK1124705.1"/>
    </source>
</evidence>
<reference evidence="4" key="1">
    <citation type="submission" date="2021-10" db="EMBL/GenBank/DDBJ databases">
        <title>Melipona bicolor Genome sequencing and assembly.</title>
        <authorList>
            <person name="Araujo N.S."/>
            <person name="Arias M.C."/>
        </authorList>
    </citation>
    <scope>NUCLEOTIDE SEQUENCE</scope>
    <source>
        <strain evidence="4">USP_2M_L1-L4_2017</strain>
        <tissue evidence="4">Whole body</tissue>
    </source>
</reference>
<feature type="repeat" description="RCC1" evidence="2">
    <location>
        <begin position="50"/>
        <end position="97"/>
    </location>
</feature>
<dbReference type="PROSITE" id="PS50097">
    <property type="entry name" value="BTB"/>
    <property type="match status" value="1"/>
</dbReference>
<dbReference type="Pfam" id="PF00651">
    <property type="entry name" value="BTB"/>
    <property type="match status" value="1"/>
</dbReference>
<keyword evidence="1" id="KW-0677">Repeat</keyword>
<dbReference type="Proteomes" id="UP001177670">
    <property type="component" value="Unassembled WGS sequence"/>
</dbReference>
<sequence>MDLNASTMDPCDLKNWQIFSSLKSEYISDVRIAVVYGSSANKALIVTKDNKVYSVGNCFDTGSISSSLCPKEIEKLSGENITTIAYGKSHVLVLTQEGKMYSWGCNCSGELGNESTIESKTPVFVSNVLNEEFFIDIACGSHHSLALTNRGQVYAWGNMLIGANQCRTKPVWMTNLLNDKIVYISCGDSFNMVLTDNGQVYSWGDNSVGQLGTENSSSNNTIMSHAGLYKVTAFGEIIIEKIVCGHSHTLALSDKGELYVWGDNSYGQLGFYRERHIYADSYAQTPIKLIIPKLSGRVLDIATSHYHHISVARCEGNQIFMWGQCLNQEIKTPMLTPLKCLHFAFAYYAFPNITYQPLIFDSDKETNVTDSIRAAFDDPTTSDLTVQVDGKSIHVHKVILKIRSNYFKMMFQEHWTENSQSIIEHEQFSYDAYRAFLKYLYTDEIHLSTETILELLELANAYSENQLVKHCIRIICERITVQNVGFLYNISLLYNAKELEKCCFKFALNHMTVVTQTTAFAELDKDTMKTFIVKAAEAGAFKT</sequence>
<feature type="repeat" description="RCC1" evidence="2">
    <location>
        <begin position="151"/>
        <end position="197"/>
    </location>
</feature>
<proteinExistence type="predicted"/>
<protein>
    <recommendedName>
        <fullName evidence="3">BTB domain-containing protein</fullName>
    </recommendedName>
</protein>
<dbReference type="SMART" id="SM00225">
    <property type="entry name" value="BTB"/>
    <property type="match status" value="1"/>
</dbReference>
<dbReference type="PANTHER" id="PTHR22872:SF10">
    <property type="entry name" value="ULTRAVIOLET-B RECEPTOR UVR8"/>
    <property type="match status" value="1"/>
</dbReference>
<organism evidence="4 5">
    <name type="scientific">Melipona bicolor</name>
    <dbReference type="NCBI Taxonomy" id="60889"/>
    <lineage>
        <taxon>Eukaryota</taxon>
        <taxon>Metazoa</taxon>
        <taxon>Ecdysozoa</taxon>
        <taxon>Arthropoda</taxon>
        <taxon>Hexapoda</taxon>
        <taxon>Insecta</taxon>
        <taxon>Pterygota</taxon>
        <taxon>Neoptera</taxon>
        <taxon>Endopterygota</taxon>
        <taxon>Hymenoptera</taxon>
        <taxon>Apocrita</taxon>
        <taxon>Aculeata</taxon>
        <taxon>Apoidea</taxon>
        <taxon>Anthophila</taxon>
        <taxon>Apidae</taxon>
        <taxon>Melipona</taxon>
    </lineage>
</organism>
<feature type="repeat" description="RCC1" evidence="2">
    <location>
        <begin position="198"/>
        <end position="255"/>
    </location>
</feature>
<dbReference type="InterPro" id="IPR011333">
    <property type="entry name" value="SKP1/BTB/POZ_sf"/>
</dbReference>
<dbReference type="SUPFAM" id="SSF50985">
    <property type="entry name" value="RCC1/BLIP-II"/>
    <property type="match status" value="2"/>
</dbReference>
<dbReference type="PANTHER" id="PTHR22872">
    <property type="entry name" value="BTK-BINDING PROTEIN-RELATED"/>
    <property type="match status" value="1"/>
</dbReference>
<evidence type="ECO:0000259" key="3">
    <source>
        <dbReference type="PROSITE" id="PS50097"/>
    </source>
</evidence>
<dbReference type="InterPro" id="IPR000408">
    <property type="entry name" value="Reg_chr_condens"/>
</dbReference>
<dbReference type="Gene3D" id="2.130.10.30">
    <property type="entry name" value="Regulator of chromosome condensation 1/beta-lactamase-inhibitor protein II"/>
    <property type="match status" value="2"/>
</dbReference>
<accession>A0AA40KLD9</accession>